<dbReference type="EMBL" id="CP038266">
    <property type="protein sequence ID" value="QBR87576.1"/>
    <property type="molecule type" value="Genomic_DNA"/>
</dbReference>
<dbReference type="PIRSF" id="PIRSF000103">
    <property type="entry name" value="HIBADH"/>
    <property type="match status" value="1"/>
</dbReference>
<dbReference type="Gene3D" id="1.10.1040.10">
    <property type="entry name" value="N-(1-d-carboxylethyl)-l-norvaline Dehydrogenase, domain 2"/>
    <property type="match status" value="1"/>
</dbReference>
<dbReference type="InterPro" id="IPR048666">
    <property type="entry name" value="RedAm-like_C"/>
</dbReference>
<reference evidence="5 6" key="1">
    <citation type="submission" date="2019-03" db="EMBL/GenBank/DDBJ databases">
        <authorList>
            <person name="Dong K."/>
        </authorList>
    </citation>
    <scope>NUCLEOTIDE SEQUENCE [LARGE SCALE GENOMIC DNA]</scope>
    <source>
        <strain evidence="6">dk512</strain>
    </source>
</reference>
<feature type="domain" description="NADPH-dependent reductive aminase-like C-terminal" evidence="4">
    <location>
        <begin position="167"/>
        <end position="291"/>
    </location>
</feature>
<dbReference type="InterPro" id="IPR036291">
    <property type="entry name" value="NAD(P)-bd_dom_sf"/>
</dbReference>
<evidence type="ECO:0000259" key="3">
    <source>
        <dbReference type="Pfam" id="PF03446"/>
    </source>
</evidence>
<feature type="domain" description="6-phosphogluconate dehydrogenase NADP-binding" evidence="3">
    <location>
        <begin position="10"/>
        <end position="162"/>
    </location>
</feature>
<dbReference type="Proteomes" id="UP000295748">
    <property type="component" value="Chromosome"/>
</dbReference>
<dbReference type="Pfam" id="PF03446">
    <property type="entry name" value="NAD_binding_2"/>
    <property type="match status" value="1"/>
</dbReference>
<dbReference type="PANTHER" id="PTHR43580:SF2">
    <property type="entry name" value="CYTOKINE-LIKE NUCLEAR FACTOR N-PAC"/>
    <property type="match status" value="1"/>
</dbReference>
<keyword evidence="2" id="KW-0560">Oxidoreductase</keyword>
<dbReference type="InterPro" id="IPR013328">
    <property type="entry name" value="6PGD_dom2"/>
</dbReference>
<dbReference type="RefSeq" id="WP_135063076.1">
    <property type="nucleotide sequence ID" value="NZ_CP038266.1"/>
</dbReference>
<gene>
    <name evidence="5" type="ORF">E4K62_02005</name>
</gene>
<dbReference type="Gene3D" id="3.40.50.720">
    <property type="entry name" value="NAD(P)-binding Rossmann-like Domain"/>
    <property type="match status" value="1"/>
</dbReference>
<accession>A0ABX5SQW0</accession>
<dbReference type="SUPFAM" id="SSF51735">
    <property type="entry name" value="NAD(P)-binding Rossmann-fold domains"/>
    <property type="match status" value="1"/>
</dbReference>
<comment type="similarity">
    <text evidence="1">Belongs to the HIBADH-related family.</text>
</comment>
<dbReference type="InterPro" id="IPR051265">
    <property type="entry name" value="HIBADH-related_NP60_sf"/>
</dbReference>
<sequence length="297" mass="30151">MNTNGIPPVIAVLGLGPMGAAIARASAAAGHQVVAWNRTRRTAPELGLPGDVAVADTPVEAVAAAGIVIVCVRDHAASGALLAEIAPAAGDRVVLNVSSGTPEDTVASARDAAGRGIRYVTGAVMVPTPLVGTADCAVLYAGASEDRGALAPVMAALGGTSDVLGDDHAVPAALDLAMLDLYFVGIYTHLHATALAGTFGIDPGRFLPYARSAVATVGESLADLTDAVVRRRYDSGQARLDMCLAFLDRIVQTSRDAGIDPAAAALVRDASARAMARWPGGTDWDVVAEDLLGAPRT</sequence>
<dbReference type="Pfam" id="PF21761">
    <property type="entry name" value="RedAm-like_C"/>
    <property type="match status" value="1"/>
</dbReference>
<keyword evidence="6" id="KW-1185">Reference proteome</keyword>
<organism evidence="5 6">
    <name type="scientific">Microbacterium wangchenii</name>
    <dbReference type="NCBI Taxonomy" id="2541726"/>
    <lineage>
        <taxon>Bacteria</taxon>
        <taxon>Bacillati</taxon>
        <taxon>Actinomycetota</taxon>
        <taxon>Actinomycetes</taxon>
        <taxon>Micrococcales</taxon>
        <taxon>Microbacteriaceae</taxon>
        <taxon>Microbacterium</taxon>
    </lineage>
</organism>
<protein>
    <submittedName>
        <fullName evidence="5">NAD(P)-dependent oxidoreductase</fullName>
    </submittedName>
</protein>
<dbReference type="InterPro" id="IPR006115">
    <property type="entry name" value="6PGDH_NADP-bd"/>
</dbReference>
<evidence type="ECO:0000259" key="4">
    <source>
        <dbReference type="Pfam" id="PF21761"/>
    </source>
</evidence>
<dbReference type="InterPro" id="IPR015815">
    <property type="entry name" value="HIBADH-related"/>
</dbReference>
<proteinExistence type="inferred from homology"/>
<dbReference type="PANTHER" id="PTHR43580">
    <property type="entry name" value="OXIDOREDUCTASE GLYR1-RELATED"/>
    <property type="match status" value="1"/>
</dbReference>
<evidence type="ECO:0000313" key="6">
    <source>
        <dbReference type="Proteomes" id="UP000295748"/>
    </source>
</evidence>
<evidence type="ECO:0000313" key="5">
    <source>
        <dbReference type="EMBL" id="QBR87576.1"/>
    </source>
</evidence>
<evidence type="ECO:0000256" key="2">
    <source>
        <dbReference type="ARBA" id="ARBA00023002"/>
    </source>
</evidence>
<name>A0ABX5SQW0_9MICO</name>
<evidence type="ECO:0000256" key="1">
    <source>
        <dbReference type="ARBA" id="ARBA00009080"/>
    </source>
</evidence>